<proteinExistence type="predicted"/>
<gene>
    <name evidence="1" type="ORF">PSON_ATCC_30995.1.T0160042</name>
</gene>
<sequence length="150" mass="18421">MEHELCQKIQQNWSEQKDSEEQELMRCYKRLISSVKVYESVNKDDENQVQKLISQRRLKRKAITIKNLYKIRPELNNLGQLNIILQYSYFQINQYSYRLHQITEDQIQFLDYLITDYLIKYSQKFKHTQIQKDIIEHQKLWFLLNNTESN</sequence>
<comment type="caution">
    <text evidence="1">The sequence shown here is derived from an EMBL/GenBank/DDBJ whole genome shotgun (WGS) entry which is preliminary data.</text>
</comment>
<evidence type="ECO:0000313" key="2">
    <source>
        <dbReference type="Proteomes" id="UP000692954"/>
    </source>
</evidence>
<reference evidence="1" key="1">
    <citation type="submission" date="2021-01" db="EMBL/GenBank/DDBJ databases">
        <authorList>
            <consortium name="Genoscope - CEA"/>
            <person name="William W."/>
        </authorList>
    </citation>
    <scope>NUCLEOTIDE SEQUENCE</scope>
</reference>
<dbReference type="Proteomes" id="UP000692954">
    <property type="component" value="Unassembled WGS sequence"/>
</dbReference>
<protein>
    <submittedName>
        <fullName evidence="1">Uncharacterized protein</fullName>
    </submittedName>
</protein>
<name>A0A8S1L216_9CILI</name>
<dbReference type="EMBL" id="CAJJDN010000016">
    <property type="protein sequence ID" value="CAD8061908.1"/>
    <property type="molecule type" value="Genomic_DNA"/>
</dbReference>
<accession>A0A8S1L216</accession>
<organism evidence="1 2">
    <name type="scientific">Paramecium sonneborni</name>
    <dbReference type="NCBI Taxonomy" id="65129"/>
    <lineage>
        <taxon>Eukaryota</taxon>
        <taxon>Sar</taxon>
        <taxon>Alveolata</taxon>
        <taxon>Ciliophora</taxon>
        <taxon>Intramacronucleata</taxon>
        <taxon>Oligohymenophorea</taxon>
        <taxon>Peniculida</taxon>
        <taxon>Parameciidae</taxon>
        <taxon>Paramecium</taxon>
    </lineage>
</organism>
<keyword evidence="2" id="KW-1185">Reference proteome</keyword>
<evidence type="ECO:0000313" key="1">
    <source>
        <dbReference type="EMBL" id="CAD8061908.1"/>
    </source>
</evidence>
<dbReference type="AlphaFoldDB" id="A0A8S1L216"/>